<dbReference type="Proteomes" id="UP000184693">
    <property type="component" value="Unassembled WGS sequence"/>
</dbReference>
<dbReference type="GO" id="GO:0016491">
    <property type="term" value="F:oxidoreductase activity"/>
    <property type="evidence" value="ECO:0007669"/>
    <property type="project" value="UniProtKB-KW"/>
</dbReference>
<dbReference type="PANTHER" id="PTHR24320">
    <property type="entry name" value="RETINOL DEHYDROGENASE"/>
    <property type="match status" value="1"/>
</dbReference>
<evidence type="ECO:0000313" key="3">
    <source>
        <dbReference type="EMBL" id="SIO51089.1"/>
    </source>
</evidence>
<dbReference type="SUPFAM" id="SSF51735">
    <property type="entry name" value="NAD(P)-binding Rossmann-fold domains"/>
    <property type="match status" value="1"/>
</dbReference>
<dbReference type="Gene3D" id="3.40.50.720">
    <property type="entry name" value="NAD(P)-binding Rossmann-like Domain"/>
    <property type="match status" value="1"/>
</dbReference>
<accession>A0A1N6K3E3</accession>
<protein>
    <submittedName>
        <fullName evidence="3">NAD(P)-dependent dehydrogenase, short-chain alcohol dehydrogenase family</fullName>
    </submittedName>
</protein>
<dbReference type="EMBL" id="FSRM01000002">
    <property type="protein sequence ID" value="SIO51089.1"/>
    <property type="molecule type" value="Genomic_DNA"/>
</dbReference>
<dbReference type="Pfam" id="PF00106">
    <property type="entry name" value="adh_short"/>
    <property type="match status" value="1"/>
</dbReference>
<dbReference type="InterPro" id="IPR036291">
    <property type="entry name" value="NAD(P)-bd_dom_sf"/>
</dbReference>
<dbReference type="InterPro" id="IPR002347">
    <property type="entry name" value="SDR_fam"/>
</dbReference>
<proteinExistence type="inferred from homology"/>
<dbReference type="RefSeq" id="WP_074267829.1">
    <property type="nucleotide sequence ID" value="NZ_FSRM01000002.1"/>
</dbReference>
<evidence type="ECO:0000256" key="2">
    <source>
        <dbReference type="ARBA" id="ARBA00023002"/>
    </source>
</evidence>
<keyword evidence="2" id="KW-0560">Oxidoreductase</keyword>
<organism evidence="3 4">
    <name type="scientific">Paraburkholderia phenazinium</name>
    <dbReference type="NCBI Taxonomy" id="60549"/>
    <lineage>
        <taxon>Bacteria</taxon>
        <taxon>Pseudomonadati</taxon>
        <taxon>Pseudomonadota</taxon>
        <taxon>Betaproteobacteria</taxon>
        <taxon>Burkholderiales</taxon>
        <taxon>Burkholderiaceae</taxon>
        <taxon>Paraburkholderia</taxon>
    </lineage>
</organism>
<reference evidence="3 4" key="1">
    <citation type="submission" date="2016-11" db="EMBL/GenBank/DDBJ databases">
        <authorList>
            <person name="Jaros S."/>
            <person name="Januszkiewicz K."/>
            <person name="Wedrychowicz H."/>
        </authorList>
    </citation>
    <scope>NUCLEOTIDE SEQUENCE [LARGE SCALE GENOMIC DNA]</scope>
    <source>
        <strain evidence="3 4">GAS86</strain>
    </source>
</reference>
<dbReference type="AlphaFoldDB" id="A0A1N6K3E3"/>
<evidence type="ECO:0000313" key="4">
    <source>
        <dbReference type="Proteomes" id="UP000184693"/>
    </source>
</evidence>
<dbReference type="PANTHER" id="PTHR24320:SF274">
    <property type="entry name" value="CHAIN DEHYDROGENASE, PUTATIVE (AFU_ORTHOLOGUE AFUA_4G00440)-RELATED"/>
    <property type="match status" value="1"/>
</dbReference>
<name>A0A1N6K3E3_9BURK</name>
<sequence length="256" mass="27921">MTRIFISGSSTGLGFMAAQLLVAQGHQVVLHARNAARAEVARRALPEAEAVVVGDLETIAGAKALAARVNELGRFDAVIHNAAVGYREGQRLTTDGLPHVFAINTLSAYILTALIEKPERLVYLSSGMHHHADANLDDILWRKRRWNGSAAYAESKLHDAMLAFAIARRWPDVFSTALEPGWVPTRMGGPGAPDDMDQAHRTQAWLAASDDPQAKVTGQYFYHLHPLAPNPQADDPVLQKRLIALCEDLSDVRLPA</sequence>
<dbReference type="OrthoDB" id="5786478at2"/>
<dbReference type="PRINTS" id="PR00081">
    <property type="entry name" value="GDHRDH"/>
</dbReference>
<comment type="similarity">
    <text evidence="1">Belongs to the short-chain dehydrogenases/reductases (SDR) family.</text>
</comment>
<gene>
    <name evidence="3" type="ORF">SAMN05444168_5918</name>
</gene>
<evidence type="ECO:0000256" key="1">
    <source>
        <dbReference type="ARBA" id="ARBA00006484"/>
    </source>
</evidence>